<name>A0A8S4R907_9NEOP</name>
<evidence type="ECO:0000313" key="2">
    <source>
        <dbReference type="Proteomes" id="UP000838756"/>
    </source>
</evidence>
<dbReference type="Proteomes" id="UP000838756">
    <property type="component" value="Unassembled WGS sequence"/>
</dbReference>
<reference evidence="1" key="1">
    <citation type="submission" date="2022-03" db="EMBL/GenBank/DDBJ databases">
        <authorList>
            <person name="Lindestad O."/>
        </authorList>
    </citation>
    <scope>NUCLEOTIDE SEQUENCE</scope>
</reference>
<sequence length="104" mass="12025">MIPALQVSAWPNINSLSCLLDDIYERYIKLKLEDSQLYNKVFTEVFGRLHDHMKAVDKYYGRYSSNIQFVGSPKDRLRINKPDGFKIDLDIVISLPINACTETL</sequence>
<dbReference type="AlphaFoldDB" id="A0A8S4R907"/>
<accession>A0A8S4R907</accession>
<dbReference type="OrthoDB" id="6054650at2759"/>
<proteinExistence type="predicted"/>
<comment type="caution">
    <text evidence="1">The sequence shown here is derived from an EMBL/GenBank/DDBJ whole genome shotgun (WGS) entry which is preliminary data.</text>
</comment>
<protein>
    <submittedName>
        <fullName evidence="1">Jg19372 protein</fullName>
    </submittedName>
</protein>
<gene>
    <name evidence="1" type="primary">jg19372</name>
    <name evidence="1" type="ORF">PAEG_LOCUS10706</name>
</gene>
<dbReference type="Gene3D" id="3.30.460.90">
    <property type="match status" value="1"/>
</dbReference>
<dbReference type="EMBL" id="CAKXAJ010024901">
    <property type="protein sequence ID" value="CAH2232439.1"/>
    <property type="molecule type" value="Genomic_DNA"/>
</dbReference>
<organism evidence="1 2">
    <name type="scientific">Pararge aegeria aegeria</name>
    <dbReference type="NCBI Taxonomy" id="348720"/>
    <lineage>
        <taxon>Eukaryota</taxon>
        <taxon>Metazoa</taxon>
        <taxon>Ecdysozoa</taxon>
        <taxon>Arthropoda</taxon>
        <taxon>Hexapoda</taxon>
        <taxon>Insecta</taxon>
        <taxon>Pterygota</taxon>
        <taxon>Neoptera</taxon>
        <taxon>Endopterygota</taxon>
        <taxon>Lepidoptera</taxon>
        <taxon>Glossata</taxon>
        <taxon>Ditrysia</taxon>
        <taxon>Papilionoidea</taxon>
        <taxon>Nymphalidae</taxon>
        <taxon>Satyrinae</taxon>
        <taxon>Satyrini</taxon>
        <taxon>Parargina</taxon>
        <taxon>Pararge</taxon>
    </lineage>
</organism>
<keyword evidence="2" id="KW-1185">Reference proteome</keyword>
<evidence type="ECO:0000313" key="1">
    <source>
        <dbReference type="EMBL" id="CAH2232439.1"/>
    </source>
</evidence>